<name>A0A7Y3SXT6_9CLOT</name>
<sequence length="50" mass="5843">MIYVVNRWINDFLKIDEIYRSDNYVIDGNLVSAFNEVCKQAICVSDKLLT</sequence>
<dbReference type="EMBL" id="JABEYB010000011">
    <property type="protein sequence ID" value="NNU77147.1"/>
    <property type="molecule type" value="Genomic_DNA"/>
</dbReference>
<evidence type="ECO:0000313" key="1">
    <source>
        <dbReference type="EMBL" id="NNU77147.1"/>
    </source>
</evidence>
<evidence type="ECO:0000313" key="2">
    <source>
        <dbReference type="Proteomes" id="UP000531659"/>
    </source>
</evidence>
<dbReference type="AlphaFoldDB" id="A0A7Y3SXT6"/>
<protein>
    <submittedName>
        <fullName evidence="1">Uncharacterized protein</fullName>
    </submittedName>
</protein>
<organism evidence="1 2">
    <name type="scientific">Clostridium estertheticum</name>
    <dbReference type="NCBI Taxonomy" id="238834"/>
    <lineage>
        <taxon>Bacteria</taxon>
        <taxon>Bacillati</taxon>
        <taxon>Bacillota</taxon>
        <taxon>Clostridia</taxon>
        <taxon>Eubacteriales</taxon>
        <taxon>Clostridiaceae</taxon>
        <taxon>Clostridium</taxon>
    </lineage>
</organism>
<reference evidence="1 2" key="1">
    <citation type="submission" date="2020-05" db="EMBL/GenBank/DDBJ databases">
        <title>Complete genome of Clostridium estertheticum subspecies estertheticum, isolated from Vacuum packed lamb meat from New Zealand imported to Switzerland.</title>
        <authorList>
            <person name="Wambui J."/>
            <person name="Stevens M.J.A."/>
            <person name="Stephan R."/>
        </authorList>
    </citation>
    <scope>NUCLEOTIDE SEQUENCE [LARGE SCALE GENOMIC DNA]</scope>
    <source>
        <strain evidence="1 2">CEST001</strain>
    </source>
</reference>
<dbReference type="Proteomes" id="UP000531659">
    <property type="component" value="Unassembled WGS sequence"/>
</dbReference>
<accession>A0A7Y3SXT6</accession>
<dbReference type="RefSeq" id="WP_171297819.1">
    <property type="nucleotide sequence ID" value="NZ_CP087098.1"/>
</dbReference>
<proteinExistence type="predicted"/>
<gene>
    <name evidence="1" type="ORF">HLQ16_14520</name>
</gene>
<comment type="caution">
    <text evidence="1">The sequence shown here is derived from an EMBL/GenBank/DDBJ whole genome shotgun (WGS) entry which is preliminary data.</text>
</comment>